<gene>
    <name evidence="5" type="ORF">CAC42_5011</name>
</gene>
<evidence type="ECO:0000256" key="2">
    <source>
        <dbReference type="PIRNR" id="PIRNR001365"/>
    </source>
</evidence>
<proteinExistence type="inferred from homology"/>
<evidence type="ECO:0000256" key="1">
    <source>
        <dbReference type="ARBA" id="ARBA00023239"/>
    </source>
</evidence>
<dbReference type="PANTHER" id="PTHR12128:SF66">
    <property type="entry name" value="4-HYDROXY-2-OXOGLUTARATE ALDOLASE, MITOCHONDRIAL"/>
    <property type="match status" value="1"/>
</dbReference>
<dbReference type="CDD" id="cd00408">
    <property type="entry name" value="DHDPS-like"/>
    <property type="match status" value="1"/>
</dbReference>
<dbReference type="InParanoid" id="A0A2K1QPL7"/>
<dbReference type="OrthoDB" id="191315at2759"/>
<name>A0A2K1QPL7_9PEZI</name>
<dbReference type="EMBL" id="NKHZ01000055">
    <property type="protein sequence ID" value="PNS17047.1"/>
    <property type="molecule type" value="Genomic_DNA"/>
</dbReference>
<dbReference type="SUPFAM" id="SSF51569">
    <property type="entry name" value="Aldolase"/>
    <property type="match status" value="1"/>
</dbReference>
<protein>
    <submittedName>
        <fullName evidence="5">L-threo-3-deoxy-hexylosonate aldolase</fullName>
    </submittedName>
</protein>
<dbReference type="PANTHER" id="PTHR12128">
    <property type="entry name" value="DIHYDRODIPICOLINATE SYNTHASE"/>
    <property type="match status" value="1"/>
</dbReference>
<evidence type="ECO:0000256" key="3">
    <source>
        <dbReference type="PIRSR" id="PIRSR001365-1"/>
    </source>
</evidence>
<dbReference type="InterPro" id="IPR002220">
    <property type="entry name" value="DapA-like"/>
</dbReference>
<dbReference type="Proteomes" id="UP000243797">
    <property type="component" value="Unassembled WGS sequence"/>
</dbReference>
<feature type="active site" description="Proton donor/acceptor" evidence="3">
    <location>
        <position position="154"/>
    </location>
</feature>
<dbReference type="Gene3D" id="3.20.20.70">
    <property type="entry name" value="Aldolase class I"/>
    <property type="match status" value="1"/>
</dbReference>
<dbReference type="STRING" id="2082308.A0A2K1QPL7"/>
<evidence type="ECO:0000256" key="4">
    <source>
        <dbReference type="PIRSR" id="PIRSR001365-2"/>
    </source>
</evidence>
<comment type="similarity">
    <text evidence="2">Belongs to the DapA family.</text>
</comment>
<evidence type="ECO:0000313" key="6">
    <source>
        <dbReference type="Proteomes" id="UP000243797"/>
    </source>
</evidence>
<keyword evidence="1 2" id="KW-0456">Lyase</keyword>
<reference evidence="5 6" key="1">
    <citation type="submission" date="2017-06" db="EMBL/GenBank/DDBJ databases">
        <title>Draft genome sequence of a variant of Elsinoe murrayae.</title>
        <authorList>
            <person name="Cheng Q."/>
        </authorList>
    </citation>
    <scope>NUCLEOTIDE SEQUENCE [LARGE SCALE GENOMIC DNA]</scope>
    <source>
        <strain evidence="5 6">CQ-2017a</strain>
    </source>
</reference>
<feature type="binding site" evidence="4">
    <location>
        <position position="233"/>
    </location>
    <ligand>
        <name>pyruvate</name>
        <dbReference type="ChEBI" id="CHEBI:15361"/>
    </ligand>
</feature>
<dbReference type="Pfam" id="PF00701">
    <property type="entry name" value="DHDPS"/>
    <property type="match status" value="1"/>
</dbReference>
<organism evidence="5 6">
    <name type="scientific">Sphaceloma murrayae</name>
    <dbReference type="NCBI Taxonomy" id="2082308"/>
    <lineage>
        <taxon>Eukaryota</taxon>
        <taxon>Fungi</taxon>
        <taxon>Dikarya</taxon>
        <taxon>Ascomycota</taxon>
        <taxon>Pezizomycotina</taxon>
        <taxon>Dothideomycetes</taxon>
        <taxon>Dothideomycetidae</taxon>
        <taxon>Myriangiales</taxon>
        <taxon>Elsinoaceae</taxon>
        <taxon>Sphaceloma</taxon>
    </lineage>
</organism>
<dbReference type="PRINTS" id="PR00146">
    <property type="entry name" value="DHPICSNTHASE"/>
</dbReference>
<dbReference type="SMART" id="SM01130">
    <property type="entry name" value="DHDPS"/>
    <property type="match status" value="1"/>
</dbReference>
<keyword evidence="6" id="KW-1185">Reference proteome</keyword>
<dbReference type="InterPro" id="IPR013785">
    <property type="entry name" value="Aldolase_TIM"/>
</dbReference>
<feature type="active site" description="Schiff-base intermediate with substrate" evidence="3">
    <location>
        <position position="183"/>
    </location>
</feature>
<dbReference type="GO" id="GO:0008840">
    <property type="term" value="F:4-hydroxy-tetrahydrodipicolinate synthase activity"/>
    <property type="evidence" value="ECO:0007669"/>
    <property type="project" value="TreeGrafter"/>
</dbReference>
<accession>A0A2K1QPL7</accession>
<dbReference type="PIRSF" id="PIRSF001365">
    <property type="entry name" value="DHDPS"/>
    <property type="match status" value="1"/>
</dbReference>
<comment type="caution">
    <text evidence="5">The sequence shown here is derived from an EMBL/GenBank/DDBJ whole genome shotgun (WGS) entry which is preliminary data.</text>
</comment>
<dbReference type="AlphaFoldDB" id="A0A2K1QPL7"/>
<sequence>MSPAALSSSQVKPYPPGIHVPTLTWFKDDEDQNLDWEVQETHLRFLITSGLHGIVIAGTNGEAAALSQKERLDLIRLTRQVAEASGKPDLPITVGCNGGCTRAVIEETIAAADAGADYALVLVPSYFHFAMTSDAITAFFLEVADKSPIPIVVYNFPGVVSGLDVNSEMLDVLGQHPNIVAVKLTCGGIAKVARAAAKFGAFNGKTGGESFRALAGQSDWLVPALIIGGAGCITGLANLYPKACLEMYERWKSGRLAGAVEIQNELAKSEIGFGQGGINGTKWIVAKLRGYPEGSSHCRRPYPRFSDDKKKSWLAGKMEICMPLEASLADSK</sequence>
<evidence type="ECO:0000313" key="5">
    <source>
        <dbReference type="EMBL" id="PNS17047.1"/>
    </source>
</evidence>